<dbReference type="InterPro" id="IPR012338">
    <property type="entry name" value="Beta-lactam/transpept-like"/>
</dbReference>
<accession>A0ABS1BUE1</accession>
<dbReference type="PANTHER" id="PTHR30627">
    <property type="entry name" value="PEPTIDOGLYCAN D,D-TRANSPEPTIDASE"/>
    <property type="match status" value="1"/>
</dbReference>
<keyword evidence="4" id="KW-1133">Transmembrane helix</keyword>
<dbReference type="PANTHER" id="PTHR30627:SF1">
    <property type="entry name" value="PEPTIDOGLYCAN D,D-TRANSPEPTIDASE FTSI"/>
    <property type="match status" value="1"/>
</dbReference>
<keyword evidence="2" id="KW-0121">Carboxypeptidase</keyword>
<dbReference type="Gene3D" id="3.90.1310.10">
    <property type="entry name" value="Penicillin-binding protein 2a (Domain 2)"/>
    <property type="match status" value="1"/>
</dbReference>
<comment type="subcellular location">
    <subcellularLocation>
        <location evidence="1">Membrane</location>
    </subcellularLocation>
</comment>
<sequence>MLIHNEFKPYMAKKEETKRQVVEGNKRLSWLMLAIGGAFCVLVGHSFRVQAQHHSELSKFSENRVVRSIKSPALRGTITDRNGAILAVSRYLKVATFNPKAIYAPKRQGDEINWNAISNEQFAKLAAILRLPENEVRRKLQDRSSQYVQFKTELSLEEADALKALNIPSLRFEERTERAYPTGNLFSHIVGFANDKGEGLEGLERVANQRLVGEDGRQVVLRDRHGNIVELIDSPENTAAKSGETLVLSVDQDLQQLAHDQLAATLKNFNAKAGGAVVLDAQTGEILAMTSLPDYDANYYQEYPATSLRNFAVSETMEPGSVMKPFIIAKALDDGKIGRNSTFNTRPYAIGDKTIRDTHDYPSLTTQGILQKSSNVGTSHIAALYDNQSLYQHFSDVGFGRKTGSGVSGEQNKAIKPADKWSKLDRAVMSYGYAITANLLQMAQGYTIFTAGGKLMPATIYKQTQTPKGTQVIKPETAKQMREMMVSITRKGGTGQDGAVPGYDVAAKTGTARKASAGGYADKYRASFVGFAPAQNPRLIVAVSIDEPRGKGYYGGTVAGPAFREIMAGGLKKLGVKPTYVNAEPAANVAKKR</sequence>
<evidence type="ECO:0000256" key="1">
    <source>
        <dbReference type="ARBA" id="ARBA00004370"/>
    </source>
</evidence>
<keyword evidence="3 4" id="KW-0472">Membrane</keyword>
<evidence type="ECO:0000256" key="4">
    <source>
        <dbReference type="SAM" id="Phobius"/>
    </source>
</evidence>
<evidence type="ECO:0000256" key="2">
    <source>
        <dbReference type="ARBA" id="ARBA00022645"/>
    </source>
</evidence>
<evidence type="ECO:0000313" key="8">
    <source>
        <dbReference type="Proteomes" id="UP000614058"/>
    </source>
</evidence>
<dbReference type="Proteomes" id="UP000614058">
    <property type="component" value="Unassembled WGS sequence"/>
</dbReference>
<name>A0ABS1BUE1_9NEIS</name>
<dbReference type="SUPFAM" id="SSF56601">
    <property type="entry name" value="beta-lactamase/transpeptidase-like"/>
    <property type="match status" value="1"/>
</dbReference>
<keyword evidence="2" id="KW-0645">Protease</keyword>
<evidence type="ECO:0000313" key="7">
    <source>
        <dbReference type="EMBL" id="MBK0396878.1"/>
    </source>
</evidence>
<dbReference type="Pfam" id="PF03717">
    <property type="entry name" value="PBP_dimer"/>
    <property type="match status" value="1"/>
</dbReference>
<dbReference type="Pfam" id="PF00905">
    <property type="entry name" value="Transpeptidase"/>
    <property type="match status" value="1"/>
</dbReference>
<feature type="domain" description="Penicillin-binding protein dimerisation" evidence="6">
    <location>
        <begin position="71"/>
        <end position="230"/>
    </location>
</feature>
<feature type="domain" description="Penicillin-binding protein transpeptidase" evidence="5">
    <location>
        <begin position="274"/>
        <end position="567"/>
    </location>
</feature>
<evidence type="ECO:0000259" key="6">
    <source>
        <dbReference type="Pfam" id="PF03717"/>
    </source>
</evidence>
<evidence type="ECO:0000256" key="3">
    <source>
        <dbReference type="ARBA" id="ARBA00023136"/>
    </source>
</evidence>
<organism evidence="7 8">
    <name type="scientific">Kingella bonacorsii</name>
    <dbReference type="NCBI Taxonomy" id="2796361"/>
    <lineage>
        <taxon>Bacteria</taxon>
        <taxon>Pseudomonadati</taxon>
        <taxon>Pseudomonadota</taxon>
        <taxon>Betaproteobacteria</taxon>
        <taxon>Neisseriales</taxon>
        <taxon>Neisseriaceae</taxon>
        <taxon>Kingella</taxon>
    </lineage>
</organism>
<protein>
    <submittedName>
        <fullName evidence="7">Penicillin-binding protein 2</fullName>
    </submittedName>
</protein>
<dbReference type="InterPro" id="IPR050515">
    <property type="entry name" value="Beta-lactam/transpept"/>
</dbReference>
<proteinExistence type="predicted"/>
<reference evidence="7 8" key="1">
    <citation type="journal article" date="2021" name="Pathogens">
        <title>Isolation and Characterization of Kingella bonacorsii sp. nov., A Novel Kingella Species Detected in a Stable Periodontitis Subject.</title>
        <authorList>
            <person name="Antezack A."/>
            <person name="Boxberger M."/>
            <person name="Rolland C."/>
            <person name="Monnet-Corti V."/>
            <person name="La Scola B."/>
        </authorList>
    </citation>
    <scope>NUCLEOTIDE SEQUENCE [LARGE SCALE GENOMIC DNA]</scope>
    <source>
        <strain evidence="7 8">Marseille-Q4569</strain>
    </source>
</reference>
<keyword evidence="8" id="KW-1185">Reference proteome</keyword>
<evidence type="ECO:0000259" key="5">
    <source>
        <dbReference type="Pfam" id="PF00905"/>
    </source>
</evidence>
<keyword evidence="2" id="KW-0378">Hydrolase</keyword>
<dbReference type="Gene3D" id="3.40.710.10">
    <property type="entry name" value="DD-peptidase/beta-lactamase superfamily"/>
    <property type="match status" value="1"/>
</dbReference>
<dbReference type="EMBL" id="JAEHNZ010000003">
    <property type="protein sequence ID" value="MBK0396878.1"/>
    <property type="molecule type" value="Genomic_DNA"/>
</dbReference>
<dbReference type="InterPro" id="IPR036138">
    <property type="entry name" value="PBP_dimer_sf"/>
</dbReference>
<dbReference type="InterPro" id="IPR005311">
    <property type="entry name" value="PBP_dimer"/>
</dbReference>
<feature type="transmembrane region" description="Helical" evidence="4">
    <location>
        <begin position="28"/>
        <end position="47"/>
    </location>
</feature>
<gene>
    <name evidence="7" type="ORF">JDW22_09915</name>
</gene>
<dbReference type="SUPFAM" id="SSF56519">
    <property type="entry name" value="Penicillin binding protein dimerisation domain"/>
    <property type="match status" value="1"/>
</dbReference>
<comment type="caution">
    <text evidence="7">The sequence shown here is derived from an EMBL/GenBank/DDBJ whole genome shotgun (WGS) entry which is preliminary data.</text>
</comment>
<dbReference type="InterPro" id="IPR001460">
    <property type="entry name" value="PCN-bd_Tpept"/>
</dbReference>
<dbReference type="Gene3D" id="3.30.450.330">
    <property type="match status" value="1"/>
</dbReference>
<keyword evidence="4" id="KW-0812">Transmembrane</keyword>